<evidence type="ECO:0000256" key="4">
    <source>
        <dbReference type="ARBA" id="ARBA00047686"/>
    </source>
</evidence>
<comment type="caution">
    <text evidence="5">Lacks conserved residue(s) required for the propagation of feature annotation.</text>
</comment>
<dbReference type="GO" id="GO:0046081">
    <property type="term" value="P:dUTP catabolic process"/>
    <property type="evidence" value="ECO:0007669"/>
    <property type="project" value="InterPro"/>
</dbReference>
<dbReference type="InterPro" id="IPR018094">
    <property type="entry name" value="Thymidylate_kinase"/>
</dbReference>
<dbReference type="InterPro" id="IPR027417">
    <property type="entry name" value="P-loop_NTPase"/>
</dbReference>
<evidence type="ECO:0000256" key="5">
    <source>
        <dbReference type="HAMAP-Rule" id="MF_00165"/>
    </source>
</evidence>
<dbReference type="AlphaFoldDB" id="A0A1F5TSB9"/>
<dbReference type="GO" id="GO:0006235">
    <property type="term" value="P:dTTP biosynthetic process"/>
    <property type="evidence" value="ECO:0007669"/>
    <property type="project" value="UniProtKB-UniRule"/>
</dbReference>
<sequence length="431" mass="49213">MTKTTGKFIVIDGTDGSGKGTQTRLLVEKLEYAGYNVELADFPQYGKKSAGMVEKYLNGAYGNAHEVGPYRASVFFAVDRYDASFQIKKWLNEGKIVISNRYVTANMGHQGGKIKNSEERKKYLDWLYKLEYEIFNIPKPDLNIILHVDAAIAQKLIDQKEEREYLHGAKRDIHEADINHLRDAEQVYLEIAKTFPDFELIKCTKEGNILTREEINYMLWEKVAHLINSNGNHPIYINYKHLKNIEKDIENRHNSFVEKVKKISNYSAYYTNQNIKHKKQTTEKILGNSDFPHLKIERVSSIAKLPTRAYKHDIGYDIYSVEFHSLVPGEQYIVRTGIKMEMPNGFAGLVWDKSGVAKDGVHVLGGVYDPGYRGEVTVTVRNLGDEIYHIAPGQKIAQLLFHKVELPEIIEDKVNENTERGAGRHGSSGLF</sequence>
<comment type="catalytic activity">
    <reaction evidence="5">
        <text>dTMP + ATP = dTDP + ADP</text>
        <dbReference type="Rhea" id="RHEA:13517"/>
        <dbReference type="ChEBI" id="CHEBI:30616"/>
        <dbReference type="ChEBI" id="CHEBI:58369"/>
        <dbReference type="ChEBI" id="CHEBI:63528"/>
        <dbReference type="ChEBI" id="CHEBI:456216"/>
        <dbReference type="EC" id="2.7.4.9"/>
    </reaction>
</comment>
<evidence type="ECO:0000256" key="3">
    <source>
        <dbReference type="ARBA" id="ARBA00023080"/>
    </source>
</evidence>
<dbReference type="GO" id="GO:0004170">
    <property type="term" value="F:dUTP diphosphatase activity"/>
    <property type="evidence" value="ECO:0007669"/>
    <property type="project" value="UniProtKB-EC"/>
</dbReference>
<dbReference type="Pfam" id="PF02223">
    <property type="entry name" value="Thymidylate_kin"/>
    <property type="match status" value="1"/>
</dbReference>
<comment type="catalytic activity">
    <reaction evidence="4">
        <text>dUTP + H2O = dUMP + diphosphate + H(+)</text>
        <dbReference type="Rhea" id="RHEA:10248"/>
        <dbReference type="ChEBI" id="CHEBI:15377"/>
        <dbReference type="ChEBI" id="CHEBI:15378"/>
        <dbReference type="ChEBI" id="CHEBI:33019"/>
        <dbReference type="ChEBI" id="CHEBI:61555"/>
        <dbReference type="ChEBI" id="CHEBI:246422"/>
        <dbReference type="EC" id="3.6.1.23"/>
    </reaction>
</comment>
<evidence type="ECO:0000259" key="6">
    <source>
        <dbReference type="Pfam" id="PF00692"/>
    </source>
</evidence>
<organism evidence="8 9">
    <name type="scientific">Candidatus Falkowbacteria bacterium RIFOXYD2_FULL_34_120</name>
    <dbReference type="NCBI Taxonomy" id="1798007"/>
    <lineage>
        <taxon>Bacteria</taxon>
        <taxon>Candidatus Falkowiibacteriota</taxon>
    </lineage>
</organism>
<dbReference type="Proteomes" id="UP000177579">
    <property type="component" value="Unassembled WGS sequence"/>
</dbReference>
<dbReference type="SUPFAM" id="SSF52540">
    <property type="entry name" value="P-loop containing nucleoside triphosphate hydrolases"/>
    <property type="match status" value="1"/>
</dbReference>
<dbReference type="InterPro" id="IPR008181">
    <property type="entry name" value="dUTPase"/>
</dbReference>
<dbReference type="CDD" id="cd01672">
    <property type="entry name" value="TMPK"/>
    <property type="match status" value="1"/>
</dbReference>
<proteinExistence type="inferred from homology"/>
<dbReference type="HAMAP" id="MF_00165">
    <property type="entry name" value="Thymidylate_kinase"/>
    <property type="match status" value="1"/>
</dbReference>
<dbReference type="InterPro" id="IPR029054">
    <property type="entry name" value="dUTPase-like"/>
</dbReference>
<dbReference type="CDD" id="cd07557">
    <property type="entry name" value="trimeric_dUTPase"/>
    <property type="match status" value="1"/>
</dbReference>
<dbReference type="PANTHER" id="PTHR11241:SF0">
    <property type="entry name" value="DEOXYURIDINE 5'-TRIPHOSPHATE NUCLEOTIDOHYDROLASE"/>
    <property type="match status" value="1"/>
</dbReference>
<comment type="similarity">
    <text evidence="5">Belongs to the thymidylate kinase family.</text>
</comment>
<dbReference type="GO" id="GO:0006226">
    <property type="term" value="P:dUMP biosynthetic process"/>
    <property type="evidence" value="ECO:0007669"/>
    <property type="project" value="InterPro"/>
</dbReference>
<dbReference type="GO" id="GO:0006233">
    <property type="term" value="P:dTDP biosynthetic process"/>
    <property type="evidence" value="ECO:0007669"/>
    <property type="project" value="InterPro"/>
</dbReference>
<protein>
    <recommendedName>
        <fullName evidence="5">Thymidylate kinase</fullName>
        <ecNumber evidence="5">2.7.4.9</ecNumber>
    </recommendedName>
    <alternativeName>
        <fullName evidence="5">dTMP kinase</fullName>
    </alternativeName>
</protein>
<feature type="domain" description="Thymidylate kinase-like" evidence="7">
    <location>
        <begin position="11"/>
        <end position="195"/>
    </location>
</feature>
<keyword evidence="5" id="KW-0808">Transferase</keyword>
<evidence type="ECO:0000256" key="2">
    <source>
        <dbReference type="ARBA" id="ARBA00022801"/>
    </source>
</evidence>
<keyword evidence="5" id="KW-0545">Nucleotide biosynthesis</keyword>
<reference evidence="8 9" key="1">
    <citation type="journal article" date="2016" name="Nat. Commun.">
        <title>Thousands of microbial genomes shed light on interconnected biogeochemical processes in an aquifer system.</title>
        <authorList>
            <person name="Anantharaman K."/>
            <person name="Brown C.T."/>
            <person name="Hug L.A."/>
            <person name="Sharon I."/>
            <person name="Castelle C.J."/>
            <person name="Probst A.J."/>
            <person name="Thomas B.C."/>
            <person name="Singh A."/>
            <person name="Wilkins M.J."/>
            <person name="Karaoz U."/>
            <person name="Brodie E.L."/>
            <person name="Williams K.H."/>
            <person name="Hubbard S.S."/>
            <person name="Banfield J.F."/>
        </authorList>
    </citation>
    <scope>NUCLEOTIDE SEQUENCE [LARGE SCALE GENOMIC DNA]</scope>
</reference>
<comment type="function">
    <text evidence="5">Phosphorylation of dTMP to form dTDP in both de novo and salvage pathways of dTTP synthesis.</text>
</comment>
<evidence type="ECO:0000313" key="9">
    <source>
        <dbReference type="Proteomes" id="UP000177579"/>
    </source>
</evidence>
<dbReference type="GO" id="GO:0000287">
    <property type="term" value="F:magnesium ion binding"/>
    <property type="evidence" value="ECO:0007669"/>
    <property type="project" value="InterPro"/>
</dbReference>
<dbReference type="InterPro" id="IPR036157">
    <property type="entry name" value="dUTPase-like_sf"/>
</dbReference>
<dbReference type="Gene3D" id="3.40.50.300">
    <property type="entry name" value="P-loop containing nucleotide triphosphate hydrolases"/>
    <property type="match status" value="1"/>
</dbReference>
<keyword evidence="5" id="KW-0067">ATP-binding</keyword>
<dbReference type="EC" id="2.7.4.9" evidence="5"/>
<dbReference type="EMBL" id="MFGO01000006">
    <property type="protein sequence ID" value="OGF41718.1"/>
    <property type="molecule type" value="Genomic_DNA"/>
</dbReference>
<dbReference type="InterPro" id="IPR039430">
    <property type="entry name" value="Thymidylate_kin-like_dom"/>
</dbReference>
<feature type="domain" description="dUTPase-like" evidence="6">
    <location>
        <begin position="303"/>
        <end position="429"/>
    </location>
</feature>
<accession>A0A1F5TSB9</accession>
<dbReference type="GO" id="GO:0004798">
    <property type="term" value="F:dTMP kinase activity"/>
    <property type="evidence" value="ECO:0007669"/>
    <property type="project" value="UniProtKB-UniRule"/>
</dbReference>
<dbReference type="Gene3D" id="2.70.40.10">
    <property type="match status" value="1"/>
</dbReference>
<dbReference type="PANTHER" id="PTHR11241">
    <property type="entry name" value="DEOXYURIDINE 5'-TRIPHOSPHATE NUCLEOTIDOHYDROLASE"/>
    <property type="match status" value="1"/>
</dbReference>
<keyword evidence="2" id="KW-0378">Hydrolase</keyword>
<keyword evidence="5" id="KW-0547">Nucleotide-binding</keyword>
<keyword evidence="3" id="KW-0546">Nucleotide metabolism</keyword>
<evidence type="ECO:0000313" key="8">
    <source>
        <dbReference type="EMBL" id="OGF41718.1"/>
    </source>
</evidence>
<name>A0A1F5TSB9_9BACT</name>
<dbReference type="InterPro" id="IPR033704">
    <property type="entry name" value="dUTPase_trimeric"/>
</dbReference>
<keyword evidence="5" id="KW-0418">Kinase</keyword>
<gene>
    <name evidence="5" type="primary">tmk</name>
    <name evidence="8" type="ORF">A2531_06155</name>
</gene>
<dbReference type="Pfam" id="PF00692">
    <property type="entry name" value="dUTPase"/>
    <property type="match status" value="1"/>
</dbReference>
<evidence type="ECO:0000256" key="1">
    <source>
        <dbReference type="ARBA" id="ARBA00006581"/>
    </source>
</evidence>
<evidence type="ECO:0000259" key="7">
    <source>
        <dbReference type="Pfam" id="PF02223"/>
    </source>
</evidence>
<dbReference type="SUPFAM" id="SSF51283">
    <property type="entry name" value="dUTPase-like"/>
    <property type="match status" value="1"/>
</dbReference>
<dbReference type="GO" id="GO:0005524">
    <property type="term" value="F:ATP binding"/>
    <property type="evidence" value="ECO:0007669"/>
    <property type="project" value="UniProtKB-UniRule"/>
</dbReference>
<comment type="caution">
    <text evidence="8">The sequence shown here is derived from an EMBL/GenBank/DDBJ whole genome shotgun (WGS) entry which is preliminary data.</text>
</comment>
<comment type="similarity">
    <text evidence="1">Belongs to the dUTPase family.</text>
</comment>